<dbReference type="Gene3D" id="1.10.357.10">
    <property type="entry name" value="Tetracycline Repressor, domain 2"/>
    <property type="match status" value="1"/>
</dbReference>
<dbReference type="eggNOG" id="COG3226">
    <property type="taxonomic scope" value="Bacteria"/>
</dbReference>
<protein>
    <submittedName>
        <fullName evidence="4">Putative transcriptional regulator, TetR-family</fullName>
    </submittedName>
</protein>
<keyword evidence="1 2" id="KW-0238">DNA-binding</keyword>
<dbReference type="HOGENOM" id="CLU_069356_21_0_11"/>
<feature type="domain" description="HTH tetR-type" evidence="3">
    <location>
        <begin position="8"/>
        <end position="68"/>
    </location>
</feature>
<evidence type="ECO:0000313" key="4">
    <source>
        <dbReference type="EMBL" id="AHW63544.1"/>
    </source>
</evidence>
<dbReference type="Proteomes" id="UP000023703">
    <property type="component" value="Chromosome"/>
</dbReference>
<evidence type="ECO:0000256" key="1">
    <source>
        <dbReference type="ARBA" id="ARBA00023125"/>
    </source>
</evidence>
<dbReference type="PROSITE" id="PS50977">
    <property type="entry name" value="HTH_TETR_2"/>
    <property type="match status" value="1"/>
</dbReference>
<dbReference type="InterPro" id="IPR009057">
    <property type="entry name" value="Homeodomain-like_sf"/>
</dbReference>
<dbReference type="GO" id="GO:0003677">
    <property type="term" value="F:DNA binding"/>
    <property type="evidence" value="ECO:0007669"/>
    <property type="project" value="UniProtKB-UniRule"/>
</dbReference>
<dbReference type="RefSeq" id="WP_038547154.1">
    <property type="nucleotide sequence ID" value="NZ_CP006842.1"/>
</dbReference>
<dbReference type="OrthoDB" id="7506349at2"/>
<name>X5DQI2_9CORY</name>
<keyword evidence="5" id="KW-1185">Reference proteome</keyword>
<evidence type="ECO:0000313" key="5">
    <source>
        <dbReference type="Proteomes" id="UP000023703"/>
    </source>
</evidence>
<dbReference type="Pfam" id="PF17940">
    <property type="entry name" value="TetR_C_31"/>
    <property type="match status" value="1"/>
</dbReference>
<dbReference type="EMBL" id="CP006842">
    <property type="protein sequence ID" value="AHW63544.1"/>
    <property type="molecule type" value="Genomic_DNA"/>
</dbReference>
<sequence length="199" mass="21389">MSEQSQGQDRRAEIADAGIRIIASRGVRALTHRAIDTEVGLSAGSTSYYARTRRDLIVLIVGRLATRTTADMSAVQWPDFLTVSTAATLVARAIGATLQREEEHVARIALHIEYRHDDEIRALLAGDPPVQPHLVAAAERCLQLLGVDDAAEAAADFVGLVDGLLMRRIIRGGGVDVSDDAGAERIVRNYLAGLVAGER</sequence>
<dbReference type="InterPro" id="IPR001647">
    <property type="entry name" value="HTH_TetR"/>
</dbReference>
<evidence type="ECO:0000256" key="2">
    <source>
        <dbReference type="PROSITE-ProRule" id="PRU00335"/>
    </source>
</evidence>
<feature type="DNA-binding region" description="H-T-H motif" evidence="2">
    <location>
        <begin position="31"/>
        <end position="50"/>
    </location>
</feature>
<proteinExistence type="predicted"/>
<dbReference type="STRING" id="1404245.CGLY_05480"/>
<dbReference type="AlphaFoldDB" id="X5DQI2"/>
<reference evidence="4 5" key="1">
    <citation type="journal article" date="2015" name="Int. J. Syst. Evol. Microbiol.">
        <title>Revisiting Corynebacterium glyciniphilum (ex Kubota et al., 1972) sp. nov., nom. rev., isolated from putrefied banana.</title>
        <authorList>
            <person name="Al-Dilaimi A."/>
            <person name="Bednarz H."/>
            <person name="Lomker A."/>
            <person name="Niehaus K."/>
            <person name="Kalinowski J."/>
            <person name="Ruckert C."/>
        </authorList>
    </citation>
    <scope>NUCLEOTIDE SEQUENCE [LARGE SCALE GENOMIC DNA]</scope>
    <source>
        <strain evidence="4">AJ 3170</strain>
    </source>
</reference>
<gene>
    <name evidence="4" type="ORF">CGLY_05480</name>
</gene>
<evidence type="ECO:0000259" key="3">
    <source>
        <dbReference type="PROSITE" id="PS50977"/>
    </source>
</evidence>
<organism evidence="4 5">
    <name type="scientific">Corynebacterium glyciniphilum AJ 3170</name>
    <dbReference type="NCBI Taxonomy" id="1404245"/>
    <lineage>
        <taxon>Bacteria</taxon>
        <taxon>Bacillati</taxon>
        <taxon>Actinomycetota</taxon>
        <taxon>Actinomycetes</taxon>
        <taxon>Mycobacteriales</taxon>
        <taxon>Corynebacteriaceae</taxon>
        <taxon>Corynebacterium</taxon>
    </lineage>
</organism>
<accession>X5DQI2</accession>
<dbReference type="SUPFAM" id="SSF46689">
    <property type="entry name" value="Homeodomain-like"/>
    <property type="match status" value="1"/>
</dbReference>
<dbReference type="InterPro" id="IPR041583">
    <property type="entry name" value="TetR_C_31"/>
</dbReference>
<dbReference type="KEGG" id="cgy:CGLY_05480"/>